<reference evidence="1 2" key="1">
    <citation type="journal article" date="2018" name="Nat. Ecol. Evol.">
        <title>Pezizomycetes genomes reveal the molecular basis of ectomycorrhizal truffle lifestyle.</title>
        <authorList>
            <person name="Murat C."/>
            <person name="Payen T."/>
            <person name="Noel B."/>
            <person name="Kuo A."/>
            <person name="Morin E."/>
            <person name="Chen J."/>
            <person name="Kohler A."/>
            <person name="Krizsan K."/>
            <person name="Balestrini R."/>
            <person name="Da Silva C."/>
            <person name="Montanini B."/>
            <person name="Hainaut M."/>
            <person name="Levati E."/>
            <person name="Barry K.W."/>
            <person name="Belfiori B."/>
            <person name="Cichocki N."/>
            <person name="Clum A."/>
            <person name="Dockter R.B."/>
            <person name="Fauchery L."/>
            <person name="Guy J."/>
            <person name="Iotti M."/>
            <person name="Le Tacon F."/>
            <person name="Lindquist E.A."/>
            <person name="Lipzen A."/>
            <person name="Malagnac F."/>
            <person name="Mello A."/>
            <person name="Molinier V."/>
            <person name="Miyauchi S."/>
            <person name="Poulain J."/>
            <person name="Riccioni C."/>
            <person name="Rubini A."/>
            <person name="Sitrit Y."/>
            <person name="Splivallo R."/>
            <person name="Traeger S."/>
            <person name="Wang M."/>
            <person name="Zifcakova L."/>
            <person name="Wipf D."/>
            <person name="Zambonelli A."/>
            <person name="Paolocci F."/>
            <person name="Nowrousian M."/>
            <person name="Ottonello S."/>
            <person name="Baldrian P."/>
            <person name="Spatafora J.W."/>
            <person name="Henrissat B."/>
            <person name="Nagy L.G."/>
            <person name="Aury J.M."/>
            <person name="Wincker P."/>
            <person name="Grigoriev I.V."/>
            <person name="Bonfante P."/>
            <person name="Martin F.M."/>
        </authorList>
    </citation>
    <scope>NUCLEOTIDE SEQUENCE [LARGE SCALE GENOMIC DNA]</scope>
    <source>
        <strain evidence="1 2">120613-1</strain>
    </source>
</reference>
<accession>A0A3N4ISD8</accession>
<dbReference type="Proteomes" id="UP000276215">
    <property type="component" value="Unassembled WGS sequence"/>
</dbReference>
<proteinExistence type="predicted"/>
<evidence type="ECO:0000313" key="2">
    <source>
        <dbReference type="Proteomes" id="UP000276215"/>
    </source>
</evidence>
<organism evidence="1 2">
    <name type="scientific">Choiromyces venosus 120613-1</name>
    <dbReference type="NCBI Taxonomy" id="1336337"/>
    <lineage>
        <taxon>Eukaryota</taxon>
        <taxon>Fungi</taxon>
        <taxon>Dikarya</taxon>
        <taxon>Ascomycota</taxon>
        <taxon>Pezizomycotina</taxon>
        <taxon>Pezizomycetes</taxon>
        <taxon>Pezizales</taxon>
        <taxon>Tuberaceae</taxon>
        <taxon>Choiromyces</taxon>
    </lineage>
</organism>
<dbReference type="EMBL" id="ML120649">
    <property type="protein sequence ID" value="RPA88859.1"/>
    <property type="molecule type" value="Genomic_DNA"/>
</dbReference>
<dbReference type="AlphaFoldDB" id="A0A3N4ISD8"/>
<keyword evidence="2" id="KW-1185">Reference proteome</keyword>
<gene>
    <name evidence="1" type="ORF">L873DRAFT_1823901</name>
</gene>
<sequence length="112" mass="12369">MQIIVTSDNFWKHPTTISSNILNVRSAVGNNAGDRSGLLTRRRMIGHETVWNRSAVFTFLSLSKVLLSDSPPPLRSPTPMANNHTTATVSHGNPDEYLIWMLNSLATSLPPE</sequence>
<protein>
    <submittedName>
        <fullName evidence="1">Uncharacterized protein</fullName>
    </submittedName>
</protein>
<evidence type="ECO:0000313" key="1">
    <source>
        <dbReference type="EMBL" id="RPA88859.1"/>
    </source>
</evidence>
<name>A0A3N4ISD8_9PEZI</name>